<dbReference type="HAMAP" id="MF_00394">
    <property type="entry name" value="NAD_Glyc3P_dehydrog"/>
    <property type="match status" value="1"/>
</dbReference>
<keyword evidence="6 13" id="KW-0443">Lipid metabolism</keyword>
<name>A0A0W0ZCE0_9GAMM</name>
<evidence type="ECO:0000313" key="20">
    <source>
        <dbReference type="EMBL" id="KTD66813.1"/>
    </source>
</evidence>
<feature type="binding site" evidence="13">
    <location>
        <position position="42"/>
    </location>
    <ligand>
        <name>NADPH</name>
        <dbReference type="ChEBI" id="CHEBI:57783"/>
    </ligand>
</feature>
<dbReference type="InterPro" id="IPR008927">
    <property type="entry name" value="6-PGluconate_DH-like_C_sf"/>
</dbReference>
<dbReference type="GO" id="GO:0046167">
    <property type="term" value="P:glycerol-3-phosphate biosynthetic process"/>
    <property type="evidence" value="ECO:0007669"/>
    <property type="project" value="UniProtKB-UniRule"/>
</dbReference>
<feature type="domain" description="Glycerol-3-phosphate dehydrogenase NAD-dependent C-terminal" evidence="19">
    <location>
        <begin position="206"/>
        <end position="347"/>
    </location>
</feature>
<comment type="caution">
    <text evidence="20">The sequence shown here is derived from an EMBL/GenBank/DDBJ whole genome shotgun (WGS) entry which is preliminary data.</text>
</comment>
<organism evidence="20 21">
    <name type="scientific">Legionella steelei</name>
    <dbReference type="NCBI Taxonomy" id="947033"/>
    <lineage>
        <taxon>Bacteria</taxon>
        <taxon>Pseudomonadati</taxon>
        <taxon>Pseudomonadota</taxon>
        <taxon>Gammaproteobacteria</taxon>
        <taxon>Legionellales</taxon>
        <taxon>Legionellaceae</taxon>
        <taxon>Legionella</taxon>
    </lineage>
</organism>
<evidence type="ECO:0000259" key="18">
    <source>
        <dbReference type="Pfam" id="PF01210"/>
    </source>
</evidence>
<keyword evidence="3 13" id="KW-0521">NADP</keyword>
<gene>
    <name evidence="13 20" type="primary">gpsA</name>
    <name evidence="20" type="ORF">Lste_3019</name>
</gene>
<feature type="binding site" evidence="15">
    <location>
        <begin position="281"/>
        <end position="282"/>
    </location>
    <ligand>
        <name>substrate</name>
    </ligand>
</feature>
<dbReference type="PANTHER" id="PTHR11728:SF1">
    <property type="entry name" value="GLYCEROL-3-PHOSPHATE DEHYDROGENASE [NAD(+)] 2, CHLOROPLASTIC"/>
    <property type="match status" value="1"/>
</dbReference>
<reference evidence="20 21" key="1">
    <citation type="submission" date="2015-11" db="EMBL/GenBank/DDBJ databases">
        <title>Genomic analysis of 38 Legionella species identifies large and diverse effector repertoires.</title>
        <authorList>
            <person name="Burstein D."/>
            <person name="Amaro F."/>
            <person name="Zusman T."/>
            <person name="Lifshitz Z."/>
            <person name="Cohen O."/>
            <person name="Gilbert J.A."/>
            <person name="Pupko T."/>
            <person name="Shuman H.A."/>
            <person name="Segal G."/>
        </authorList>
    </citation>
    <scope>NUCLEOTIDE SEQUENCE [LARGE SCALE GENOMIC DNA]</scope>
    <source>
        <strain evidence="20 21">IMVS3376</strain>
    </source>
</reference>
<dbReference type="GO" id="GO:0005829">
    <property type="term" value="C:cytosol"/>
    <property type="evidence" value="ECO:0007669"/>
    <property type="project" value="TreeGrafter"/>
</dbReference>
<feature type="domain" description="Glycerol-3-phosphate dehydrogenase NAD-dependent N-terminal" evidence="18">
    <location>
        <begin position="34"/>
        <end position="185"/>
    </location>
</feature>
<evidence type="ECO:0000256" key="6">
    <source>
        <dbReference type="ARBA" id="ARBA00023098"/>
    </source>
</evidence>
<feature type="binding site" evidence="13">
    <location>
        <position position="281"/>
    </location>
    <ligand>
        <name>sn-glycerol 3-phosphate</name>
        <dbReference type="ChEBI" id="CHEBI:57597"/>
    </ligand>
</feature>
<comment type="similarity">
    <text evidence="1 13 17">Belongs to the NAD-dependent glycerol-3-phosphate dehydrogenase family.</text>
</comment>
<feature type="active site" description="Proton acceptor" evidence="13 14">
    <location>
        <position position="217"/>
    </location>
</feature>
<accession>A0A0W0ZCE0</accession>
<protein>
    <recommendedName>
        <fullName evidence="11 13">Glycerol-3-phosphate dehydrogenase [NAD(P)+]</fullName>
        <ecNumber evidence="10 13">1.1.1.94</ecNumber>
    </recommendedName>
    <alternativeName>
        <fullName evidence="13">NAD(P)(+)-dependent glycerol-3-phosphate dehydrogenase</fullName>
    </alternativeName>
    <alternativeName>
        <fullName evidence="12 13">NAD(P)H-dependent dihydroxyacetone-phosphate reductase</fullName>
    </alternativeName>
</protein>
<dbReference type="STRING" id="947033.Lste_3019"/>
<evidence type="ECO:0000256" key="1">
    <source>
        <dbReference type="ARBA" id="ARBA00011009"/>
    </source>
</evidence>
<feature type="binding site" evidence="13">
    <location>
        <position position="162"/>
    </location>
    <ligand>
        <name>sn-glycerol 3-phosphate</name>
        <dbReference type="ChEBI" id="CHEBI:57597"/>
    </ligand>
</feature>
<feature type="binding site" evidence="13">
    <location>
        <position position="41"/>
    </location>
    <ligand>
        <name>NADPH</name>
        <dbReference type="ChEBI" id="CHEBI:57783"/>
    </ligand>
</feature>
<comment type="caution">
    <text evidence="13">Lacks conserved residue(s) required for the propagation of feature annotation.</text>
</comment>
<keyword evidence="5 13" id="KW-0520">NAD</keyword>
<dbReference type="GO" id="GO:0051287">
    <property type="term" value="F:NAD binding"/>
    <property type="evidence" value="ECO:0007669"/>
    <property type="project" value="InterPro"/>
</dbReference>
<dbReference type="AlphaFoldDB" id="A0A0W0ZCE0"/>
<evidence type="ECO:0000256" key="11">
    <source>
        <dbReference type="ARBA" id="ARBA00069372"/>
    </source>
</evidence>
<dbReference type="SUPFAM" id="SSF48179">
    <property type="entry name" value="6-phosphogluconate dehydrogenase C-terminal domain-like"/>
    <property type="match status" value="1"/>
</dbReference>
<keyword evidence="7 13" id="KW-0594">Phospholipid biosynthesis</keyword>
<feature type="binding site" evidence="13">
    <location>
        <position position="270"/>
    </location>
    <ligand>
        <name>sn-glycerol 3-phosphate</name>
        <dbReference type="ChEBI" id="CHEBI:57597"/>
    </ligand>
</feature>
<dbReference type="GO" id="GO:0141153">
    <property type="term" value="F:glycerol-3-phosphate dehydrogenase (NADP+) activity"/>
    <property type="evidence" value="ECO:0007669"/>
    <property type="project" value="RHEA"/>
</dbReference>
<dbReference type="NCBIfam" id="NF000942">
    <property type="entry name" value="PRK00094.1-4"/>
    <property type="match status" value="1"/>
</dbReference>
<feature type="binding site" evidence="13">
    <location>
        <position position="133"/>
    </location>
    <ligand>
        <name>NADPH</name>
        <dbReference type="ChEBI" id="CHEBI:57783"/>
    </ligand>
</feature>
<sequence>MTIYVQGFNFNLIGHGFELHLTLVKNIKMNQTTIAILGAGSWGTAVAIHLAKAGHHVLLWGHDPQHIALMKEKKANPRFLPGINFPDTLEVSADFDHCINAAQYVIVAVPSHAFAEIITKIKKPPQGLAWLTKGIDPQSHQLLSDLVSQTFGPSFPQAIISGPSFAKEVAHFLPTAMTLASNDPQYQKNIRELLHHDNVRVYMSDDLIGIQVCGAIKNVLAIGCGISDGLGYGANAKAALITRGLAEMERLGLALGARAETFLGLAGVGDLVLTCTDDQSRNRRFGLLVGQNISITDAEKQIGQVVEGKYNASQVCFIAKQHQVEMPICEQINALLQGKISAKQVVQNLMSRPPKDE</sequence>
<dbReference type="FunFam" id="3.40.50.720:FF:000019">
    <property type="entry name" value="Glycerol-3-phosphate dehydrogenase [NAD(P)+]"/>
    <property type="match status" value="1"/>
</dbReference>
<keyword evidence="4 13" id="KW-0560">Oxidoreductase</keyword>
<dbReference type="EMBL" id="LNYY01000021">
    <property type="protein sequence ID" value="KTD66813.1"/>
    <property type="molecule type" value="Genomic_DNA"/>
</dbReference>
<dbReference type="Proteomes" id="UP000054926">
    <property type="component" value="Unassembled WGS sequence"/>
</dbReference>
<dbReference type="InterPro" id="IPR013328">
    <property type="entry name" value="6PGD_dom2"/>
</dbReference>
<dbReference type="UniPathway" id="UPA00940"/>
<dbReference type="GO" id="GO:0046168">
    <property type="term" value="P:glycerol-3-phosphate catabolic process"/>
    <property type="evidence" value="ECO:0007669"/>
    <property type="project" value="InterPro"/>
</dbReference>
<comment type="subcellular location">
    <subcellularLocation>
        <location evidence="13">Cytoplasm</location>
    </subcellularLocation>
</comment>
<dbReference type="FunFam" id="1.10.1040.10:FF:000001">
    <property type="entry name" value="Glycerol-3-phosphate dehydrogenase [NAD(P)+]"/>
    <property type="match status" value="1"/>
</dbReference>
<evidence type="ECO:0000256" key="4">
    <source>
        <dbReference type="ARBA" id="ARBA00023002"/>
    </source>
</evidence>
<dbReference type="GO" id="GO:0141152">
    <property type="term" value="F:glycerol-3-phosphate dehydrogenase (NAD+) activity"/>
    <property type="evidence" value="ECO:0007669"/>
    <property type="project" value="RHEA"/>
</dbReference>
<evidence type="ECO:0000256" key="2">
    <source>
        <dbReference type="ARBA" id="ARBA00022516"/>
    </source>
</evidence>
<feature type="binding site" evidence="16">
    <location>
        <position position="166"/>
    </location>
    <ligand>
        <name>NAD(+)</name>
        <dbReference type="ChEBI" id="CHEBI:57540"/>
    </ligand>
</feature>
<feature type="binding site" evidence="16">
    <location>
        <position position="281"/>
    </location>
    <ligand>
        <name>NAD(+)</name>
        <dbReference type="ChEBI" id="CHEBI:57540"/>
    </ligand>
</feature>
<evidence type="ECO:0000256" key="3">
    <source>
        <dbReference type="ARBA" id="ARBA00022857"/>
    </source>
</evidence>
<evidence type="ECO:0000256" key="7">
    <source>
        <dbReference type="ARBA" id="ARBA00023209"/>
    </source>
</evidence>
<dbReference type="SUPFAM" id="SSF51735">
    <property type="entry name" value="NAD(P)-binding Rossmann-fold domains"/>
    <property type="match status" value="1"/>
</dbReference>
<feature type="binding site" evidence="13">
    <location>
        <position position="166"/>
    </location>
    <ligand>
        <name>NADPH</name>
        <dbReference type="ChEBI" id="CHEBI:57783"/>
    </ligand>
</feature>
<dbReference type="InterPro" id="IPR006109">
    <property type="entry name" value="G3P_DH_NAD-dep_C"/>
</dbReference>
<feature type="binding site" evidence="13">
    <location>
        <position position="280"/>
    </location>
    <ligand>
        <name>sn-glycerol 3-phosphate</name>
        <dbReference type="ChEBI" id="CHEBI:57597"/>
    </ligand>
</feature>
<dbReference type="NCBIfam" id="NF000940">
    <property type="entry name" value="PRK00094.1-2"/>
    <property type="match status" value="1"/>
</dbReference>
<feature type="binding site" evidence="13">
    <location>
        <position position="307"/>
    </location>
    <ligand>
        <name>NADPH</name>
        <dbReference type="ChEBI" id="CHEBI:57783"/>
    </ligand>
</feature>
<dbReference type="PRINTS" id="PR00077">
    <property type="entry name" value="GPDHDRGNASE"/>
</dbReference>
<dbReference type="Gene3D" id="1.10.1040.10">
    <property type="entry name" value="N-(1-d-carboxylethyl)-l-norvaline Dehydrogenase, domain 2"/>
    <property type="match status" value="1"/>
</dbReference>
<feature type="binding site" evidence="13">
    <location>
        <position position="217"/>
    </location>
    <ligand>
        <name>sn-glycerol 3-phosphate</name>
        <dbReference type="ChEBI" id="CHEBI:57597"/>
    </ligand>
</feature>
<comment type="pathway">
    <text evidence="13">Membrane lipid metabolism; glycerophospholipid metabolism.</text>
</comment>
<dbReference type="PROSITE" id="PS00957">
    <property type="entry name" value="NAD_G3PDH"/>
    <property type="match status" value="1"/>
</dbReference>
<evidence type="ECO:0000259" key="19">
    <source>
        <dbReference type="Pfam" id="PF07479"/>
    </source>
</evidence>
<evidence type="ECO:0000256" key="16">
    <source>
        <dbReference type="PIRSR" id="PIRSR000114-3"/>
    </source>
</evidence>
<feature type="binding site" evidence="16">
    <location>
        <begin position="38"/>
        <end position="43"/>
    </location>
    <ligand>
        <name>NAD(+)</name>
        <dbReference type="ChEBI" id="CHEBI:57540"/>
    </ligand>
</feature>
<evidence type="ECO:0000256" key="14">
    <source>
        <dbReference type="PIRSR" id="PIRSR000114-1"/>
    </source>
</evidence>
<dbReference type="Pfam" id="PF01210">
    <property type="entry name" value="NAD_Gly3P_dh_N"/>
    <property type="match status" value="1"/>
</dbReference>
<feature type="binding site" evidence="15">
    <location>
        <position position="133"/>
    </location>
    <ligand>
        <name>substrate</name>
    </ligand>
</feature>
<feature type="binding site" evidence="13">
    <location>
        <position position="62"/>
    </location>
    <ligand>
        <name>NADPH</name>
        <dbReference type="ChEBI" id="CHEBI:57783"/>
    </ligand>
</feature>
<keyword evidence="21" id="KW-1185">Reference proteome</keyword>
<feature type="binding site" evidence="13">
    <location>
        <position position="133"/>
    </location>
    <ligand>
        <name>sn-glycerol 3-phosphate</name>
        <dbReference type="ChEBI" id="CHEBI:57597"/>
    </ligand>
</feature>
<dbReference type="Pfam" id="PF07479">
    <property type="entry name" value="NAD_Gly3P_dh_C"/>
    <property type="match status" value="1"/>
</dbReference>
<comment type="catalytic activity">
    <reaction evidence="13">
        <text>sn-glycerol 3-phosphate + NAD(+) = dihydroxyacetone phosphate + NADH + H(+)</text>
        <dbReference type="Rhea" id="RHEA:11092"/>
        <dbReference type="ChEBI" id="CHEBI:15378"/>
        <dbReference type="ChEBI" id="CHEBI:57540"/>
        <dbReference type="ChEBI" id="CHEBI:57597"/>
        <dbReference type="ChEBI" id="CHEBI:57642"/>
        <dbReference type="ChEBI" id="CHEBI:57945"/>
        <dbReference type="EC" id="1.1.1.94"/>
    </reaction>
</comment>
<evidence type="ECO:0000256" key="17">
    <source>
        <dbReference type="RuleBase" id="RU000437"/>
    </source>
</evidence>
<dbReference type="InterPro" id="IPR036291">
    <property type="entry name" value="NAD(P)-bd_dom_sf"/>
</dbReference>
<dbReference type="GO" id="GO:0046474">
    <property type="term" value="P:glycerophospholipid biosynthetic process"/>
    <property type="evidence" value="ECO:0007669"/>
    <property type="project" value="TreeGrafter"/>
</dbReference>
<dbReference type="InterPro" id="IPR011128">
    <property type="entry name" value="G3P_DH_NAD-dep_N"/>
</dbReference>
<evidence type="ECO:0000256" key="10">
    <source>
        <dbReference type="ARBA" id="ARBA00066687"/>
    </source>
</evidence>
<feature type="binding site" evidence="13">
    <location>
        <position position="281"/>
    </location>
    <ligand>
        <name>NADPH</name>
        <dbReference type="ChEBI" id="CHEBI:57783"/>
    </ligand>
</feature>
<keyword evidence="13" id="KW-0547">Nucleotide-binding</keyword>
<feature type="binding site" evidence="13">
    <location>
        <position position="305"/>
    </location>
    <ligand>
        <name>NADPH</name>
        <dbReference type="ChEBI" id="CHEBI:57783"/>
    </ligand>
</feature>
<evidence type="ECO:0000256" key="13">
    <source>
        <dbReference type="HAMAP-Rule" id="MF_00394"/>
    </source>
</evidence>
<evidence type="ECO:0000256" key="8">
    <source>
        <dbReference type="ARBA" id="ARBA00023264"/>
    </source>
</evidence>
<evidence type="ECO:0000256" key="9">
    <source>
        <dbReference type="ARBA" id="ARBA00052716"/>
    </source>
</evidence>
<evidence type="ECO:0000256" key="15">
    <source>
        <dbReference type="PIRSR" id="PIRSR000114-2"/>
    </source>
</evidence>
<feature type="binding site" evidence="13">
    <location>
        <position position="164"/>
    </location>
    <ligand>
        <name>sn-glycerol 3-phosphate</name>
        <dbReference type="ChEBI" id="CHEBI:57597"/>
    </ligand>
</feature>
<evidence type="ECO:0000256" key="12">
    <source>
        <dbReference type="ARBA" id="ARBA00080511"/>
    </source>
</evidence>
<dbReference type="PATRIC" id="fig|947033.5.peg.3197"/>
<comment type="catalytic activity">
    <reaction evidence="9">
        <text>sn-glycerol 3-phosphate + NADP(+) = dihydroxyacetone phosphate + NADPH + H(+)</text>
        <dbReference type="Rhea" id="RHEA:11096"/>
        <dbReference type="ChEBI" id="CHEBI:15378"/>
        <dbReference type="ChEBI" id="CHEBI:57597"/>
        <dbReference type="ChEBI" id="CHEBI:57642"/>
        <dbReference type="ChEBI" id="CHEBI:57783"/>
        <dbReference type="ChEBI" id="CHEBI:58349"/>
        <dbReference type="EC" id="1.1.1.94"/>
    </reaction>
    <physiologicalReaction direction="right-to-left" evidence="9">
        <dbReference type="Rhea" id="RHEA:11098"/>
    </physiologicalReaction>
</comment>
<dbReference type="EC" id="1.1.1.94" evidence="10 13"/>
<dbReference type="Gene3D" id="3.40.50.720">
    <property type="entry name" value="NAD(P)-binding Rossmann-like Domain"/>
    <property type="match status" value="1"/>
</dbReference>
<proteinExistence type="inferred from homology"/>
<keyword evidence="2 13" id="KW-0444">Lipid biosynthesis</keyword>
<keyword evidence="13" id="KW-0963">Cytoplasm</keyword>
<feature type="binding site" evidence="13">
    <location>
        <position position="282"/>
    </location>
    <ligand>
        <name>sn-glycerol 3-phosphate</name>
        <dbReference type="ChEBI" id="CHEBI:57597"/>
    </ligand>
</feature>
<dbReference type="InterPro" id="IPR006168">
    <property type="entry name" value="G3P_DH_NAD-dep"/>
</dbReference>
<evidence type="ECO:0000256" key="5">
    <source>
        <dbReference type="ARBA" id="ARBA00023027"/>
    </source>
</evidence>
<evidence type="ECO:0000313" key="21">
    <source>
        <dbReference type="Proteomes" id="UP000054926"/>
    </source>
</evidence>
<comment type="function">
    <text evidence="13">Catalyzes the reduction of the glycolytic intermediate dihydroxyacetone phosphate (DHAP) to sn-glycerol 3-phosphate (G3P), the key precursor for phospholipid synthesis.</text>
</comment>
<dbReference type="GO" id="GO:0005975">
    <property type="term" value="P:carbohydrate metabolic process"/>
    <property type="evidence" value="ECO:0007669"/>
    <property type="project" value="InterPro"/>
</dbReference>
<dbReference type="PIRSF" id="PIRSF000114">
    <property type="entry name" value="Glycerol-3-P_dh"/>
    <property type="match status" value="1"/>
</dbReference>
<keyword evidence="8 13" id="KW-1208">Phospholipid metabolism</keyword>
<dbReference type="PANTHER" id="PTHR11728">
    <property type="entry name" value="GLYCEROL-3-PHOSPHATE DEHYDROGENASE"/>
    <property type="match status" value="1"/>
</dbReference>